<dbReference type="GO" id="GO:0005524">
    <property type="term" value="F:ATP binding"/>
    <property type="evidence" value="ECO:0007669"/>
    <property type="project" value="UniProtKB-KW"/>
</dbReference>
<name>A0A7Y9FQ25_9SPHN</name>
<dbReference type="InterPro" id="IPR003812">
    <property type="entry name" value="Fido"/>
</dbReference>
<gene>
    <name evidence="5" type="ORF">HD841_003181</name>
</gene>
<protein>
    <submittedName>
        <fullName evidence="5">Fic family protein</fullName>
    </submittedName>
</protein>
<dbReference type="Proteomes" id="UP000517753">
    <property type="component" value="Unassembled WGS sequence"/>
</dbReference>
<keyword evidence="6" id="KW-1185">Reference proteome</keyword>
<keyword evidence="2" id="KW-0067">ATP-binding</keyword>
<evidence type="ECO:0000256" key="2">
    <source>
        <dbReference type="PIRSR" id="PIRSR640198-2"/>
    </source>
</evidence>
<dbReference type="PANTHER" id="PTHR13504:SF38">
    <property type="entry name" value="FIDO DOMAIN-CONTAINING PROTEIN"/>
    <property type="match status" value="1"/>
</dbReference>
<dbReference type="PROSITE" id="PS51459">
    <property type="entry name" value="FIDO"/>
    <property type="match status" value="1"/>
</dbReference>
<evidence type="ECO:0000313" key="5">
    <source>
        <dbReference type="EMBL" id="NYD91373.1"/>
    </source>
</evidence>
<comment type="caution">
    <text evidence="5">The sequence shown here is derived from an EMBL/GenBank/DDBJ whole genome shotgun (WGS) entry which is preliminary data.</text>
</comment>
<feature type="active site" evidence="1">
    <location>
        <position position="191"/>
    </location>
</feature>
<dbReference type="PANTHER" id="PTHR13504">
    <property type="entry name" value="FIDO DOMAIN-CONTAINING PROTEIN DDB_G0283145"/>
    <property type="match status" value="1"/>
</dbReference>
<dbReference type="InterPro" id="IPR040198">
    <property type="entry name" value="Fido_containing"/>
</dbReference>
<keyword evidence="2" id="KW-0547">Nucleotide-binding</keyword>
<dbReference type="Gene3D" id="1.10.3290.10">
    <property type="entry name" value="Fido-like domain"/>
    <property type="match status" value="1"/>
</dbReference>
<evidence type="ECO:0000259" key="4">
    <source>
        <dbReference type="PROSITE" id="PS51459"/>
    </source>
</evidence>
<feature type="domain" description="Fido" evidence="4">
    <location>
        <begin position="114"/>
        <end position="249"/>
    </location>
</feature>
<dbReference type="RefSeq" id="WP_179509803.1">
    <property type="nucleotide sequence ID" value="NZ_JACCBY010000005.1"/>
</dbReference>
<dbReference type="InterPro" id="IPR036597">
    <property type="entry name" value="Fido-like_dom_sf"/>
</dbReference>
<evidence type="ECO:0000256" key="3">
    <source>
        <dbReference type="PIRSR" id="PIRSR640198-3"/>
    </source>
</evidence>
<evidence type="ECO:0000256" key="1">
    <source>
        <dbReference type="PIRSR" id="PIRSR640198-1"/>
    </source>
</evidence>
<evidence type="ECO:0000313" key="6">
    <source>
        <dbReference type="Proteomes" id="UP000517753"/>
    </source>
</evidence>
<organism evidence="5 6">
    <name type="scientific">Sphingomonas melonis</name>
    <dbReference type="NCBI Taxonomy" id="152682"/>
    <lineage>
        <taxon>Bacteria</taxon>
        <taxon>Pseudomonadati</taxon>
        <taxon>Pseudomonadota</taxon>
        <taxon>Alphaproteobacteria</taxon>
        <taxon>Sphingomonadales</taxon>
        <taxon>Sphingomonadaceae</taxon>
        <taxon>Sphingomonas</taxon>
    </lineage>
</organism>
<dbReference type="Pfam" id="PF02661">
    <property type="entry name" value="Fic"/>
    <property type="match status" value="1"/>
</dbReference>
<feature type="site" description="Important for autoinhibition of adenylyltransferase activity" evidence="3">
    <location>
        <position position="63"/>
    </location>
</feature>
<feature type="binding site" evidence="2">
    <location>
        <begin position="195"/>
        <end position="202"/>
    </location>
    <ligand>
        <name>ATP</name>
        <dbReference type="ChEBI" id="CHEBI:30616"/>
    </ligand>
</feature>
<reference evidence="5 6" key="1">
    <citation type="submission" date="2020-08" db="EMBL/GenBank/DDBJ databases">
        <title>The Agave Microbiome: Exploring the role of microbial communities in plant adaptations to desert environments.</title>
        <authorList>
            <person name="Partida-Martinez L.P."/>
        </authorList>
    </citation>
    <scope>NUCLEOTIDE SEQUENCE [LARGE SCALE GENOMIC DNA]</scope>
    <source>
        <strain evidence="5 6">AS2.3</strain>
    </source>
</reference>
<dbReference type="AlphaFoldDB" id="A0A7Y9FQ25"/>
<accession>A0A7Y9FQ25</accession>
<dbReference type="SUPFAM" id="SSF140931">
    <property type="entry name" value="Fic-like"/>
    <property type="match status" value="1"/>
</dbReference>
<proteinExistence type="predicted"/>
<sequence>MFQLITSPYSLSTETETEIAEELGQIEERVALLRRIGTLSNQTVLDYYGQKRFEQVAESNALEGSTLSVGETELAVMKGITITGHDPAYVRDAIALDRALSRVVEISRIPNRPTDIEQLLEIHQLLLGDRPGAGVFRKEPVRIKGAAHTPPRGWSEIMTGMEVWERWSQANASAPAPFRAAVLHAWLTHVHPFIDGNGRVARAIGNLELIRAGYPPIIIKKKERDQYIEALAESDAGGDLRSFLNLIFGRTTAAITGLETAAKKLEGYNPAVERLRKQQEQQLAIWSTGVKLLGTIIEHNLTRHLEPMRGRVLCRIFENYLDTDDYVSLCAGDSISGGWSFIVNIEVPGIGRLEKLAYVQHRSSRLYQHLGQQGGPSLFWSHVNPNGYPKWARDLENSPYAIEVTTRQGSGDEWIALLANGTIVECNTTELATRFADALIAQV</sequence>
<dbReference type="EMBL" id="JACCBY010000005">
    <property type="protein sequence ID" value="NYD91373.1"/>
    <property type="molecule type" value="Genomic_DNA"/>
</dbReference>